<dbReference type="PANTHER" id="PTHR37945:SF1">
    <property type="entry name" value="EXTRACELLULAR TUNGSTATE BINDING PROTEIN"/>
    <property type="match status" value="1"/>
</dbReference>
<keyword evidence="1" id="KW-0732">Signal</keyword>
<dbReference type="Proteomes" id="UP000006055">
    <property type="component" value="Chromosome"/>
</dbReference>
<dbReference type="RefSeq" id="WP_014807975.1">
    <property type="nucleotide sequence ID" value="NC_018025.1"/>
</dbReference>
<dbReference type="Pfam" id="PF12849">
    <property type="entry name" value="PBP_like_2"/>
    <property type="match status" value="1"/>
</dbReference>
<evidence type="ECO:0000313" key="4">
    <source>
        <dbReference type="Proteomes" id="UP000006055"/>
    </source>
</evidence>
<keyword evidence="4" id="KW-1185">Reference proteome</keyword>
<dbReference type="InterPro" id="IPR052738">
    <property type="entry name" value="ABC-Tungstate_binding"/>
</dbReference>
<feature type="signal peptide" evidence="1">
    <location>
        <begin position="1"/>
        <end position="22"/>
    </location>
</feature>
<sequence>MIRRACAIGFLVMALFIGTVWAEEKCDGLYGEGDHTFSLATGSPGELGILKELAEAFSKETKTKLCWTKAGSGQSLKLLQDKKVDMIMVHAPAAEKKAIADGWAANRKLIGSNEFYIVGPANDPAKIGEAKTAADAYSKIAGSQAKFFSRGDSSGTHKKEMDIWKKAAIDPQGPWYVVTKDFMTATLKRANQENGYFMTDSSTWAAEKQNLPNLKILFRGDPYLVNTYHTLSQPEGATPGQKWAVRFIEFVASDKGQKILSDFGKDKHGEGLYNDANYAKQYDK</sequence>
<dbReference type="SUPFAM" id="SSF53850">
    <property type="entry name" value="Periplasmic binding protein-like II"/>
    <property type="match status" value="1"/>
</dbReference>
<reference evidence="4" key="1">
    <citation type="submission" date="2012-06" db="EMBL/GenBank/DDBJ databases">
        <title>Complete sequence of chromosome of Desulfomonile tiedjei DSM 6799.</title>
        <authorList>
            <person name="Lucas S."/>
            <person name="Copeland A."/>
            <person name="Lapidus A."/>
            <person name="Glavina del Rio T."/>
            <person name="Dalin E."/>
            <person name="Tice H."/>
            <person name="Bruce D."/>
            <person name="Goodwin L."/>
            <person name="Pitluck S."/>
            <person name="Peters L."/>
            <person name="Ovchinnikova G."/>
            <person name="Zeytun A."/>
            <person name="Lu M."/>
            <person name="Kyrpides N."/>
            <person name="Mavromatis K."/>
            <person name="Ivanova N."/>
            <person name="Brettin T."/>
            <person name="Detter J.C."/>
            <person name="Han C."/>
            <person name="Larimer F."/>
            <person name="Land M."/>
            <person name="Hauser L."/>
            <person name="Markowitz V."/>
            <person name="Cheng J.-F."/>
            <person name="Hugenholtz P."/>
            <person name="Woyke T."/>
            <person name="Wu D."/>
            <person name="Spring S."/>
            <person name="Schroeder M."/>
            <person name="Brambilla E."/>
            <person name="Klenk H.-P."/>
            <person name="Eisen J.A."/>
        </authorList>
    </citation>
    <scope>NUCLEOTIDE SEQUENCE [LARGE SCALE GENOMIC DNA]</scope>
    <source>
        <strain evidence="4">ATCC 49306 / DSM 6799 / DCB-1</strain>
    </source>
</reference>
<feature type="domain" description="PBP" evidence="2">
    <location>
        <begin position="39"/>
        <end position="255"/>
    </location>
</feature>
<dbReference type="PANTHER" id="PTHR37945">
    <property type="entry name" value="EXTRACELLULAR TUNGSTATE BINDING PROTEIN"/>
    <property type="match status" value="1"/>
</dbReference>
<dbReference type="STRING" id="706587.Desti_0067"/>
<evidence type="ECO:0000259" key="2">
    <source>
        <dbReference type="Pfam" id="PF12849"/>
    </source>
</evidence>
<dbReference type="eggNOG" id="COG2998">
    <property type="taxonomic scope" value="Bacteria"/>
</dbReference>
<dbReference type="PATRIC" id="fig|706587.4.peg.70"/>
<feature type="chain" id="PRO_5003687059" evidence="1">
    <location>
        <begin position="23"/>
        <end position="284"/>
    </location>
</feature>
<evidence type="ECO:0000256" key="1">
    <source>
        <dbReference type="SAM" id="SignalP"/>
    </source>
</evidence>
<evidence type="ECO:0000313" key="3">
    <source>
        <dbReference type="EMBL" id="AFM22816.1"/>
    </source>
</evidence>
<dbReference type="EMBL" id="CP003360">
    <property type="protein sequence ID" value="AFM22816.1"/>
    <property type="molecule type" value="Genomic_DNA"/>
</dbReference>
<dbReference type="Gene3D" id="3.40.190.10">
    <property type="entry name" value="Periplasmic binding protein-like II"/>
    <property type="match status" value="2"/>
</dbReference>
<proteinExistence type="predicted"/>
<dbReference type="KEGG" id="dti:Desti_0067"/>
<accession>I4BZS5</accession>
<dbReference type="HOGENOM" id="CLU_058099_0_0_7"/>
<protein>
    <submittedName>
        <fullName evidence="3">ABC-type tungstate transport system, permease component</fullName>
    </submittedName>
</protein>
<dbReference type="AlphaFoldDB" id="I4BZS5"/>
<dbReference type="InterPro" id="IPR024370">
    <property type="entry name" value="PBP_domain"/>
</dbReference>
<name>I4BZS5_DESTA</name>
<gene>
    <name evidence="3" type="ordered locus">Desti_0067</name>
</gene>
<organism evidence="3 4">
    <name type="scientific">Desulfomonile tiedjei (strain ATCC 49306 / DSM 6799 / DCB-1)</name>
    <dbReference type="NCBI Taxonomy" id="706587"/>
    <lineage>
        <taxon>Bacteria</taxon>
        <taxon>Pseudomonadati</taxon>
        <taxon>Thermodesulfobacteriota</taxon>
        <taxon>Desulfomonilia</taxon>
        <taxon>Desulfomonilales</taxon>
        <taxon>Desulfomonilaceae</taxon>
        <taxon>Desulfomonile</taxon>
    </lineage>
</organism>